<evidence type="ECO:0000313" key="3">
    <source>
        <dbReference type="Proteomes" id="UP000182573"/>
    </source>
</evidence>
<proteinExistence type="predicted"/>
<dbReference type="STRING" id="28442.SAMN05443574_10588"/>
<evidence type="ECO:0008006" key="4">
    <source>
        <dbReference type="Google" id="ProtNLM"/>
    </source>
</evidence>
<protein>
    <recommendedName>
        <fullName evidence="4">TrkA-N domain-containing protein</fullName>
    </recommendedName>
</protein>
<dbReference type="Proteomes" id="UP000182573">
    <property type="component" value="Unassembled WGS sequence"/>
</dbReference>
<sequence length="141" mass="14616">MIGNDLDDVAFAGARQAGAASRDIEVVYLDTDATARERIHEGLADHHADITVTSVATTDAALEAAASTVVSCLVLDPAGLGDIPDSLVSNDRYPVVLYTDATTPDSVATVFDDAETVVRKRGGRTADVSGGEDRQRSVGVG</sequence>
<dbReference type="AlphaFoldDB" id="A0A1H2V2G7"/>
<evidence type="ECO:0000256" key="1">
    <source>
        <dbReference type="SAM" id="MobiDB-lite"/>
    </source>
</evidence>
<name>A0A1H2V2G7_HALVA</name>
<feature type="region of interest" description="Disordered" evidence="1">
    <location>
        <begin position="121"/>
        <end position="141"/>
    </location>
</feature>
<dbReference type="EMBL" id="FNOF01000005">
    <property type="protein sequence ID" value="SDW62481.1"/>
    <property type="molecule type" value="Genomic_DNA"/>
</dbReference>
<gene>
    <name evidence="2" type="ORF">SAMN05443574_10588</name>
</gene>
<evidence type="ECO:0000313" key="2">
    <source>
        <dbReference type="EMBL" id="SDW62481.1"/>
    </source>
</evidence>
<accession>A0A1H2V2G7</accession>
<organism evidence="2 3">
    <name type="scientific">Haloarcula vallismortis</name>
    <name type="common">Halobacterium vallismortis</name>
    <dbReference type="NCBI Taxonomy" id="28442"/>
    <lineage>
        <taxon>Archaea</taxon>
        <taxon>Methanobacteriati</taxon>
        <taxon>Methanobacteriota</taxon>
        <taxon>Stenosarchaea group</taxon>
        <taxon>Halobacteria</taxon>
        <taxon>Halobacteriales</taxon>
        <taxon>Haloarculaceae</taxon>
        <taxon>Haloarcula</taxon>
    </lineage>
</organism>
<feature type="compositionally biased region" description="Basic and acidic residues" evidence="1">
    <location>
        <begin position="131"/>
        <end position="141"/>
    </location>
</feature>
<reference evidence="2 3" key="1">
    <citation type="submission" date="2016-10" db="EMBL/GenBank/DDBJ databases">
        <authorList>
            <person name="de Groot N.N."/>
        </authorList>
    </citation>
    <scope>NUCLEOTIDE SEQUENCE [LARGE SCALE GENOMIC DNA]</scope>
    <source>
        <strain evidence="2 3">DSM 3756</strain>
    </source>
</reference>